<evidence type="ECO:0000313" key="2">
    <source>
        <dbReference type="Proteomes" id="UP000063308"/>
    </source>
</evidence>
<evidence type="ECO:0000313" key="1">
    <source>
        <dbReference type="EMBL" id="BAR60661.1"/>
    </source>
</evidence>
<sequence>MAIKLPGDVSGAGFLTRKSRQSLRVVPRPFARF</sequence>
<gene>
    <name evidence="1" type="ORF">NK6_7510</name>
</gene>
<reference evidence="1 2" key="1">
    <citation type="submission" date="2014-11" db="EMBL/GenBank/DDBJ databases">
        <title>Symbiosis island explosion on the genome of extra-slow-growing strains of soybean bradyrhizobia with massive insertion sequences.</title>
        <authorList>
            <person name="Iida T."/>
            <person name="Minamisawa K."/>
        </authorList>
    </citation>
    <scope>NUCLEOTIDE SEQUENCE [LARGE SCALE GENOMIC DNA]</scope>
    <source>
        <strain evidence="1 2">NK6</strain>
    </source>
</reference>
<dbReference type="EMBL" id="AP014685">
    <property type="protein sequence ID" value="BAR60661.1"/>
    <property type="molecule type" value="Genomic_DNA"/>
</dbReference>
<dbReference type="Proteomes" id="UP000063308">
    <property type="component" value="Chromosome"/>
</dbReference>
<dbReference type="AlphaFoldDB" id="A0A0E4BUR9"/>
<accession>A0A0E4BUR9</accession>
<name>A0A0E4BUR9_9BRAD</name>
<proteinExistence type="predicted"/>
<protein>
    <submittedName>
        <fullName evidence="1">Uncharacterized protein</fullName>
    </submittedName>
</protein>
<organism evidence="1 2">
    <name type="scientific">Bradyrhizobium diazoefficiens</name>
    <dbReference type="NCBI Taxonomy" id="1355477"/>
    <lineage>
        <taxon>Bacteria</taxon>
        <taxon>Pseudomonadati</taxon>
        <taxon>Pseudomonadota</taxon>
        <taxon>Alphaproteobacteria</taxon>
        <taxon>Hyphomicrobiales</taxon>
        <taxon>Nitrobacteraceae</taxon>
        <taxon>Bradyrhizobium</taxon>
    </lineage>
</organism>